<protein>
    <submittedName>
        <fullName evidence="2">Uncharacterized protein</fullName>
    </submittedName>
</protein>
<dbReference type="Proteomes" id="UP001279734">
    <property type="component" value="Unassembled WGS sequence"/>
</dbReference>
<dbReference type="AlphaFoldDB" id="A0AAD3TGI1"/>
<feature type="compositionally biased region" description="Basic and acidic residues" evidence="1">
    <location>
        <begin position="54"/>
        <end position="72"/>
    </location>
</feature>
<dbReference type="EMBL" id="BSYO01000034">
    <property type="protein sequence ID" value="GMH28613.1"/>
    <property type="molecule type" value="Genomic_DNA"/>
</dbReference>
<name>A0AAD3TGI1_NEPGR</name>
<feature type="region of interest" description="Disordered" evidence="1">
    <location>
        <begin position="42"/>
        <end position="72"/>
    </location>
</feature>
<sequence>MGRSTGDEGKEHASDLEDYLSSAAVAAKGGYDTAKRKAAETLETAKDTISSNHDAAKRKSQETAGRGHDDEL</sequence>
<gene>
    <name evidence="2" type="ORF">Nepgr_030456</name>
</gene>
<organism evidence="2 3">
    <name type="scientific">Nepenthes gracilis</name>
    <name type="common">Slender pitcher plant</name>
    <dbReference type="NCBI Taxonomy" id="150966"/>
    <lineage>
        <taxon>Eukaryota</taxon>
        <taxon>Viridiplantae</taxon>
        <taxon>Streptophyta</taxon>
        <taxon>Embryophyta</taxon>
        <taxon>Tracheophyta</taxon>
        <taxon>Spermatophyta</taxon>
        <taxon>Magnoliopsida</taxon>
        <taxon>eudicotyledons</taxon>
        <taxon>Gunneridae</taxon>
        <taxon>Pentapetalae</taxon>
        <taxon>Caryophyllales</taxon>
        <taxon>Nepenthaceae</taxon>
        <taxon>Nepenthes</taxon>
    </lineage>
</organism>
<accession>A0AAD3TGI1</accession>
<evidence type="ECO:0000256" key="1">
    <source>
        <dbReference type="SAM" id="MobiDB-lite"/>
    </source>
</evidence>
<keyword evidence="3" id="KW-1185">Reference proteome</keyword>
<evidence type="ECO:0000313" key="2">
    <source>
        <dbReference type="EMBL" id="GMH28613.1"/>
    </source>
</evidence>
<reference evidence="2" key="1">
    <citation type="submission" date="2023-05" db="EMBL/GenBank/DDBJ databases">
        <title>Nepenthes gracilis genome sequencing.</title>
        <authorList>
            <person name="Fukushima K."/>
        </authorList>
    </citation>
    <scope>NUCLEOTIDE SEQUENCE</scope>
    <source>
        <strain evidence="2">SING2019-196</strain>
    </source>
</reference>
<comment type="caution">
    <text evidence="2">The sequence shown here is derived from an EMBL/GenBank/DDBJ whole genome shotgun (WGS) entry which is preliminary data.</text>
</comment>
<evidence type="ECO:0000313" key="3">
    <source>
        <dbReference type="Proteomes" id="UP001279734"/>
    </source>
</evidence>
<proteinExistence type="predicted"/>